<dbReference type="InterPro" id="IPR011009">
    <property type="entry name" value="Kinase-like_dom_sf"/>
</dbReference>
<evidence type="ECO:0000313" key="3">
    <source>
        <dbReference type="EMBL" id="CAE6538099.1"/>
    </source>
</evidence>
<reference evidence="3" key="1">
    <citation type="submission" date="2021-01" db="EMBL/GenBank/DDBJ databases">
        <authorList>
            <person name="Kaushik A."/>
        </authorList>
    </citation>
    <scope>NUCLEOTIDE SEQUENCE</scope>
    <source>
        <strain evidence="3">AG6-10EEA</strain>
    </source>
</reference>
<sequence length="881" mass="95821">MAATIVISRAMPTAEVLSHLIERGIPDLTNHINLANTSSYPLFTGGSSDIYYGQQQDGSLITIKVLRLTHGPGLMSEYNTKIVSSIHKWSKCRHPNLHELLGFTLFHDRIGMVSPWMKNGDLLRYLRRAPNANRLDLCVQICEGVSHLHRIGIVHGDIKGALLEVATTEPPFHGLTEFDVMDLVIHHRSIPLRPSVIPLSDGDQLWNLLTECWKYEPEERPSAGYILETVKTVSPDSFELESFSTHPRTISEIHESATPSGLYSVRSYSVGSHPSRSHSSAAERVVVELSYSSPSAASSPLRLPSTTESGFFPRESSSVEFENLPEPPSREDADSPPLVGPSSDEAAIRNGSPGPSEDLGEPQVIRIGSPGPSEDSSEVHSVTLSGYTSSGVAVIIIDIPGSSEDPGEPQVIRIGGTPAPSSDSSEVHSATLIRYTPSVVRIGGARSPSSDSSEVHSVTSSGVAVIRIGSAGPSDDSVPVIHVGSPGPREDPSEVHAVTLSRYMLPRVVISHLAARGCQDLSGNIDESTFGVLPSCYGGSGDVYYGKLVDSTVVCVKVPRFTGDAAEEAKNRVHASREIHTWNKCKHPNILPFLGLAVFRDRIAMVSPWMKNGTMREFLRQNVDVDRCQLSVEICAGVAHLHGINVVHGDLKGDNVLISDDGHALLTDFGSADLENRTIAFTQFIDQCGWTVRWGAPELLQETVLRSTAADVYALGMTILEAITGELPFTNKHEMAVMLAVCLNRELPTRPTAEIPANSEHGDKLWKLLCDCWAPEAKKRPSAARVESVMRTVTKESLIPNGRRVEGTAAAVHTSITTRIRYNPEIQTMLLIPNDMLLPSVVQKQPEQPYVEPLQFQEDPVAQEDQVAKDANKRMGCCIMA</sequence>
<dbReference type="GO" id="GO:0005524">
    <property type="term" value="F:ATP binding"/>
    <property type="evidence" value="ECO:0007669"/>
    <property type="project" value="InterPro"/>
</dbReference>
<name>A0A8H3DSY8_9AGAM</name>
<gene>
    <name evidence="3" type="ORF">RDB_LOCUS185541</name>
</gene>
<evidence type="ECO:0000313" key="4">
    <source>
        <dbReference type="Proteomes" id="UP000663853"/>
    </source>
</evidence>
<dbReference type="GO" id="GO:0004674">
    <property type="term" value="F:protein serine/threonine kinase activity"/>
    <property type="evidence" value="ECO:0007669"/>
    <property type="project" value="TreeGrafter"/>
</dbReference>
<dbReference type="InterPro" id="IPR051681">
    <property type="entry name" value="Ser/Thr_Kinases-Pseudokinases"/>
</dbReference>
<dbReference type="Gene3D" id="1.10.510.10">
    <property type="entry name" value="Transferase(Phosphotransferase) domain 1"/>
    <property type="match status" value="3"/>
</dbReference>
<dbReference type="InterPro" id="IPR000719">
    <property type="entry name" value="Prot_kinase_dom"/>
</dbReference>
<dbReference type="PROSITE" id="PS50011">
    <property type="entry name" value="PROTEIN_KINASE_DOM"/>
    <property type="match status" value="2"/>
</dbReference>
<dbReference type="InterPro" id="IPR008271">
    <property type="entry name" value="Ser/Thr_kinase_AS"/>
</dbReference>
<dbReference type="SMART" id="SM00220">
    <property type="entry name" value="S_TKc"/>
    <property type="match status" value="1"/>
</dbReference>
<dbReference type="PANTHER" id="PTHR44329:SF214">
    <property type="entry name" value="PROTEIN KINASE DOMAIN-CONTAINING PROTEIN"/>
    <property type="match status" value="1"/>
</dbReference>
<feature type="domain" description="Protein kinase" evidence="2">
    <location>
        <begin position="36"/>
        <end position="348"/>
    </location>
</feature>
<feature type="region of interest" description="Disordered" evidence="1">
    <location>
        <begin position="295"/>
        <end position="382"/>
    </location>
</feature>
<dbReference type="InterPro" id="IPR001245">
    <property type="entry name" value="Ser-Thr/Tyr_kinase_cat_dom"/>
</dbReference>
<proteinExistence type="predicted"/>
<evidence type="ECO:0000256" key="1">
    <source>
        <dbReference type="SAM" id="MobiDB-lite"/>
    </source>
</evidence>
<comment type="caution">
    <text evidence="3">The sequence shown here is derived from an EMBL/GenBank/DDBJ whole genome shotgun (WGS) entry which is preliminary data.</text>
</comment>
<dbReference type="SUPFAM" id="SSF56112">
    <property type="entry name" value="Protein kinase-like (PK-like)"/>
    <property type="match status" value="2"/>
</dbReference>
<organism evidence="3 4">
    <name type="scientific">Rhizoctonia solani</name>
    <dbReference type="NCBI Taxonomy" id="456999"/>
    <lineage>
        <taxon>Eukaryota</taxon>
        <taxon>Fungi</taxon>
        <taxon>Dikarya</taxon>
        <taxon>Basidiomycota</taxon>
        <taxon>Agaricomycotina</taxon>
        <taxon>Agaricomycetes</taxon>
        <taxon>Cantharellales</taxon>
        <taxon>Ceratobasidiaceae</taxon>
        <taxon>Rhizoctonia</taxon>
    </lineage>
</organism>
<dbReference type="Proteomes" id="UP000663853">
    <property type="component" value="Unassembled WGS sequence"/>
</dbReference>
<evidence type="ECO:0000259" key="2">
    <source>
        <dbReference type="PROSITE" id="PS50011"/>
    </source>
</evidence>
<dbReference type="PROSITE" id="PS00108">
    <property type="entry name" value="PROTEIN_KINASE_ST"/>
    <property type="match status" value="1"/>
</dbReference>
<dbReference type="AlphaFoldDB" id="A0A8H3DSY8"/>
<dbReference type="Pfam" id="PF00069">
    <property type="entry name" value="Pkinase"/>
    <property type="match status" value="1"/>
</dbReference>
<feature type="compositionally biased region" description="Low complexity" evidence="1">
    <location>
        <begin position="295"/>
        <end position="305"/>
    </location>
</feature>
<protein>
    <recommendedName>
        <fullName evidence="2">Protein kinase domain-containing protein</fullName>
    </recommendedName>
</protein>
<dbReference type="EMBL" id="CAJMXA010004245">
    <property type="protein sequence ID" value="CAE6538099.1"/>
    <property type="molecule type" value="Genomic_DNA"/>
</dbReference>
<feature type="domain" description="Protein kinase" evidence="2">
    <location>
        <begin position="529"/>
        <end position="793"/>
    </location>
</feature>
<accession>A0A8H3DSY8</accession>
<dbReference type="Pfam" id="PF07714">
    <property type="entry name" value="PK_Tyr_Ser-Thr"/>
    <property type="match status" value="1"/>
</dbReference>
<dbReference type="PANTHER" id="PTHR44329">
    <property type="entry name" value="SERINE/THREONINE-PROTEIN KINASE TNNI3K-RELATED"/>
    <property type="match status" value="1"/>
</dbReference>